<dbReference type="PaxDb" id="67767-A0A0J7KUV6"/>
<gene>
    <name evidence="1" type="ORF">RF55_5815</name>
</gene>
<organism evidence="1 2">
    <name type="scientific">Lasius niger</name>
    <name type="common">Black garden ant</name>
    <dbReference type="NCBI Taxonomy" id="67767"/>
    <lineage>
        <taxon>Eukaryota</taxon>
        <taxon>Metazoa</taxon>
        <taxon>Ecdysozoa</taxon>
        <taxon>Arthropoda</taxon>
        <taxon>Hexapoda</taxon>
        <taxon>Insecta</taxon>
        <taxon>Pterygota</taxon>
        <taxon>Neoptera</taxon>
        <taxon>Endopterygota</taxon>
        <taxon>Hymenoptera</taxon>
        <taxon>Apocrita</taxon>
        <taxon>Aculeata</taxon>
        <taxon>Formicoidea</taxon>
        <taxon>Formicidae</taxon>
        <taxon>Formicinae</taxon>
        <taxon>Lasius</taxon>
        <taxon>Lasius</taxon>
    </lineage>
</organism>
<accession>A0A0J7KUV6</accession>
<name>A0A0J7KUV6_LASNI</name>
<reference evidence="1 2" key="1">
    <citation type="submission" date="2015-04" db="EMBL/GenBank/DDBJ databases">
        <title>Lasius niger genome sequencing.</title>
        <authorList>
            <person name="Konorov E.A."/>
            <person name="Nikitin M.A."/>
            <person name="Kirill M.V."/>
            <person name="Chang P."/>
        </authorList>
    </citation>
    <scope>NUCLEOTIDE SEQUENCE [LARGE SCALE GENOMIC DNA]</scope>
    <source>
        <tissue evidence="1">Whole</tissue>
    </source>
</reference>
<dbReference type="OrthoDB" id="7690664at2759"/>
<dbReference type="AlphaFoldDB" id="A0A0J7KUV6"/>
<protein>
    <submittedName>
        <fullName evidence="1">Uncharacterized protein</fullName>
    </submittedName>
</protein>
<evidence type="ECO:0000313" key="1">
    <source>
        <dbReference type="EMBL" id="KMQ94049.1"/>
    </source>
</evidence>
<dbReference type="EMBL" id="LBMM01003031">
    <property type="protein sequence ID" value="KMQ94049.1"/>
    <property type="molecule type" value="Genomic_DNA"/>
</dbReference>
<dbReference type="Proteomes" id="UP000036403">
    <property type="component" value="Unassembled WGS sequence"/>
</dbReference>
<comment type="caution">
    <text evidence="1">The sequence shown here is derived from an EMBL/GenBank/DDBJ whole genome shotgun (WGS) entry which is preliminary data.</text>
</comment>
<evidence type="ECO:0000313" key="2">
    <source>
        <dbReference type="Proteomes" id="UP000036403"/>
    </source>
</evidence>
<keyword evidence="2" id="KW-1185">Reference proteome</keyword>
<proteinExistence type="predicted"/>
<sequence length="247" mass="28859">MPKSIDREIPRRKRRRKDLNRIHSKILKAKKELAIGIYRNGAKGKNIQKETSDTMFERARLNADALKLFNGDTSEFKYIEDLSTHNETTKQSPNKSFVRNNLNWTSGTLEQSPVLGERQSKNQKPYLVKKKSEENFFKNLDSDKIRKQNVNDGSKYVVQKENVYKKKLFQNDKKQSKAVTVTQTQTFDNGDFMEENEVNENRTQQIHEDSKHTSMALNRYTELCKMVSAINFADFLQNYQSGILHIE</sequence>